<evidence type="ECO:0000259" key="3">
    <source>
        <dbReference type="PROSITE" id="PS00662"/>
    </source>
</evidence>
<evidence type="ECO:0000313" key="5">
    <source>
        <dbReference type="Proteomes" id="UP001240447"/>
    </source>
</evidence>
<dbReference type="RefSeq" id="WP_068120205.1">
    <property type="nucleotide sequence ID" value="NZ_CCXJ01000242.1"/>
</dbReference>
<dbReference type="PANTHER" id="PTHR30486:SF15">
    <property type="entry name" value="TYPE II_IV SECRETION SYSTEM ATPASE"/>
    <property type="match status" value="1"/>
</dbReference>
<dbReference type="InterPro" id="IPR001482">
    <property type="entry name" value="T2SS/T4SS_dom"/>
</dbReference>
<feature type="region of interest" description="Disordered" evidence="2">
    <location>
        <begin position="1"/>
        <end position="41"/>
    </location>
</feature>
<dbReference type="PROSITE" id="PS00662">
    <property type="entry name" value="T2SP_E"/>
    <property type="match status" value="1"/>
</dbReference>
<dbReference type="Gene3D" id="3.30.450.380">
    <property type="match status" value="1"/>
</dbReference>
<gene>
    <name evidence="4" type="ORF">J2S59_003370</name>
</gene>
<evidence type="ECO:0000256" key="1">
    <source>
        <dbReference type="ARBA" id="ARBA00006611"/>
    </source>
</evidence>
<protein>
    <submittedName>
        <fullName evidence="4">Pilus assembly protein CpaF</fullName>
    </submittedName>
</protein>
<name>A0ABT9NTA8_9ACTN</name>
<dbReference type="PANTHER" id="PTHR30486">
    <property type="entry name" value="TWITCHING MOTILITY PROTEIN PILT"/>
    <property type="match status" value="1"/>
</dbReference>
<reference evidence="4 5" key="1">
    <citation type="submission" date="2023-07" db="EMBL/GenBank/DDBJ databases">
        <title>Sequencing the genomes of 1000 actinobacteria strains.</title>
        <authorList>
            <person name="Klenk H.-P."/>
        </authorList>
    </citation>
    <scope>NUCLEOTIDE SEQUENCE [LARGE SCALE GENOMIC DNA]</scope>
    <source>
        <strain evidence="4 5">GD13</strain>
    </source>
</reference>
<organism evidence="4 5">
    <name type="scientific">Nocardioides massiliensis</name>
    <dbReference type="NCBI Taxonomy" id="1325935"/>
    <lineage>
        <taxon>Bacteria</taxon>
        <taxon>Bacillati</taxon>
        <taxon>Actinomycetota</taxon>
        <taxon>Actinomycetes</taxon>
        <taxon>Propionibacteriales</taxon>
        <taxon>Nocardioidaceae</taxon>
        <taxon>Nocardioides</taxon>
    </lineage>
</organism>
<comment type="caution">
    <text evidence="4">The sequence shown here is derived from an EMBL/GenBank/DDBJ whole genome shotgun (WGS) entry which is preliminary data.</text>
</comment>
<dbReference type="CDD" id="cd01130">
    <property type="entry name" value="VirB11-like_ATPase"/>
    <property type="match status" value="1"/>
</dbReference>
<comment type="similarity">
    <text evidence="1">Belongs to the GSP E family.</text>
</comment>
<evidence type="ECO:0000256" key="2">
    <source>
        <dbReference type="SAM" id="MobiDB-lite"/>
    </source>
</evidence>
<dbReference type="EMBL" id="JAUSQM010000001">
    <property type="protein sequence ID" value="MDP9823561.1"/>
    <property type="molecule type" value="Genomic_DNA"/>
</dbReference>
<evidence type="ECO:0000313" key="4">
    <source>
        <dbReference type="EMBL" id="MDP9823561.1"/>
    </source>
</evidence>
<dbReference type="InterPro" id="IPR050921">
    <property type="entry name" value="T4SS_GSP_E_ATPase"/>
</dbReference>
<keyword evidence="5" id="KW-1185">Reference proteome</keyword>
<dbReference type="InterPro" id="IPR027417">
    <property type="entry name" value="P-loop_NTPase"/>
</dbReference>
<dbReference type="Gene3D" id="3.40.50.300">
    <property type="entry name" value="P-loop containing nucleotide triphosphate hydrolases"/>
    <property type="match status" value="1"/>
</dbReference>
<dbReference type="Proteomes" id="UP001240447">
    <property type="component" value="Unassembled WGS sequence"/>
</dbReference>
<accession>A0ABT9NTA8</accession>
<dbReference type="Pfam" id="PF00437">
    <property type="entry name" value="T2SSE"/>
    <property type="match status" value="1"/>
</dbReference>
<feature type="domain" description="Bacterial type II secretion system protein E" evidence="3">
    <location>
        <begin position="306"/>
        <end position="320"/>
    </location>
</feature>
<dbReference type="SUPFAM" id="SSF52540">
    <property type="entry name" value="P-loop containing nucleoside triphosphate hydrolases"/>
    <property type="match status" value="1"/>
</dbReference>
<proteinExistence type="inferred from homology"/>
<sequence length="461" mass="50859">MSTLSERLAAAQRPQAPDPEPALSTTAGKRRAPVPPDSDRFEELKSGVHKELLQQLGPQLYDADMPQSELDDRVRNALSDVMGRSNQPLTAADRGRITQEIIDDILGYGPIEPFLRDPDLTEVMVNGHADIWIERAGRLERVDARFNDEAHLRRTIDKIVSRIGRRVDESSPMVDARLPDGSRVNAVVPPLAIDGSALTIRKFSADPLTADDLISFGSLSQRTADFLEACVRGRLNVIVSGSTGAGKTTTLNVLSSFIPHDERIVTIEDAAELQLHQEHVVRLESRPANIEGKGAVTIRDLVRNSLRMRPDRIVIGEVRDASALDLLQAMNTGHDGSLATLHSNGPRDTLSRLETMVLMAGMDLPIRAIREQVASAVDLIVHQTRFRDGSRHITHITEVERMEGDIITLQDVFVYDHGAGFDAEGRSLGRLRGTGLRPKFLDKLAQYNVTVDPMIFATDPR</sequence>